<dbReference type="CDD" id="cd02142">
    <property type="entry name" value="McbC_SagB-like_oxidoreductase"/>
    <property type="match status" value="1"/>
</dbReference>
<dbReference type="PANTHER" id="PTHR43745">
    <property type="entry name" value="NITROREDUCTASE MJ1384-RELATED"/>
    <property type="match status" value="1"/>
</dbReference>
<protein>
    <submittedName>
        <fullName evidence="2">NADH oxidase</fullName>
    </submittedName>
</protein>
<dbReference type="AlphaFoldDB" id="A0A2G6QB89"/>
<evidence type="ECO:0000313" key="2">
    <source>
        <dbReference type="EMBL" id="PIE93640.1"/>
    </source>
</evidence>
<dbReference type="SUPFAM" id="SSF55469">
    <property type="entry name" value="FMN-dependent nitroreductase-like"/>
    <property type="match status" value="1"/>
</dbReference>
<dbReference type="EMBL" id="NWUW01000015">
    <property type="protein sequence ID" value="PIE93640.1"/>
    <property type="molecule type" value="Genomic_DNA"/>
</dbReference>
<dbReference type="InterPro" id="IPR029479">
    <property type="entry name" value="Nitroreductase"/>
</dbReference>
<sequence>MIKVSENIVYFWRDGHLICDNYINHEQNSLSPIINPIIEFFSDWREKEDVYELISKNSHFTKEFLDTAIEQLITSNLLVEKDSERHKQELDLKHWSDWGTVSKYFHFSTRLLHTDSYLSKSEQYERLKIKKEICPPPPLYKTIPNSEKIRLPNPQLNGKGDFLEILTTRQTTRSFENEPISIEDFSTFLYLSYGIQSCKRNVGIDQLVFKTSPSAGCRHPIEVYPCVLNVQGIPNGLYHYSTQDHSLEVIKINNDMSDLVMNMAAGQNYVDSAAVVMFYTACLERSMWKYQSPRTYRVIMMDLGHLSQTSYLTANYLGLGAFFSGHLNDQLVEEMLDIRPSEEIVLGISGIGKKSKLAHTLGRDLRFIKEMQDEC</sequence>
<proteinExistence type="predicted"/>
<dbReference type="Pfam" id="PF00881">
    <property type="entry name" value="Nitroreductase"/>
    <property type="match status" value="1"/>
</dbReference>
<evidence type="ECO:0000313" key="3">
    <source>
        <dbReference type="Proteomes" id="UP000228484"/>
    </source>
</evidence>
<dbReference type="Proteomes" id="UP000228484">
    <property type="component" value="Unassembled WGS sequence"/>
</dbReference>
<accession>A0A2G6QB89</accession>
<reference evidence="2 3" key="1">
    <citation type="submission" date="2017-09" db="EMBL/GenBank/DDBJ databases">
        <title>Biocontrol bacteria screening and application from spent mushroom substrate.</title>
        <authorList>
            <person name="Sun X."/>
        </authorList>
    </citation>
    <scope>NUCLEOTIDE SEQUENCE [LARGE SCALE GENOMIC DNA]</scope>
    <source>
        <strain evidence="2 3">100374</strain>
    </source>
</reference>
<dbReference type="InterPro" id="IPR000415">
    <property type="entry name" value="Nitroreductase-like"/>
</dbReference>
<dbReference type="InterPro" id="IPR052544">
    <property type="entry name" value="Bacteriocin_Proc_Enz"/>
</dbReference>
<dbReference type="NCBIfam" id="TIGR03605">
    <property type="entry name" value="antibiot_sagB"/>
    <property type="match status" value="1"/>
</dbReference>
<name>A0A2G6QB89_9BACI</name>
<dbReference type="GO" id="GO:0016491">
    <property type="term" value="F:oxidoreductase activity"/>
    <property type="evidence" value="ECO:0007669"/>
    <property type="project" value="InterPro"/>
</dbReference>
<dbReference type="RefSeq" id="WP_099685407.1">
    <property type="nucleotide sequence ID" value="NZ_JBOIRJ010000035.1"/>
</dbReference>
<dbReference type="Gene3D" id="3.40.109.10">
    <property type="entry name" value="NADH Oxidase"/>
    <property type="match status" value="1"/>
</dbReference>
<gene>
    <name evidence="2" type="ORF">CO726_19695</name>
</gene>
<keyword evidence="3" id="KW-1185">Reference proteome</keyword>
<evidence type="ECO:0000259" key="1">
    <source>
        <dbReference type="Pfam" id="PF00881"/>
    </source>
</evidence>
<organism evidence="2 3">
    <name type="scientific">Bacillus fungorum</name>
    <dbReference type="NCBI Taxonomy" id="2039284"/>
    <lineage>
        <taxon>Bacteria</taxon>
        <taxon>Bacillati</taxon>
        <taxon>Bacillota</taxon>
        <taxon>Bacilli</taxon>
        <taxon>Bacillales</taxon>
        <taxon>Bacillaceae</taxon>
        <taxon>Bacillus</taxon>
    </lineage>
</organism>
<dbReference type="InterPro" id="IPR020051">
    <property type="entry name" value="SagB-type_dehydrogenase"/>
</dbReference>
<comment type="caution">
    <text evidence="2">The sequence shown here is derived from an EMBL/GenBank/DDBJ whole genome shotgun (WGS) entry which is preliminary data.</text>
</comment>
<feature type="domain" description="Nitroreductase" evidence="1">
    <location>
        <begin position="167"/>
        <end position="351"/>
    </location>
</feature>
<dbReference type="PANTHER" id="PTHR43745:SF2">
    <property type="entry name" value="NITROREDUCTASE MJ1384-RELATED"/>
    <property type="match status" value="1"/>
</dbReference>